<evidence type="ECO:0000313" key="2">
    <source>
        <dbReference type="EMBL" id="QHS94618.1"/>
    </source>
</evidence>
<organism evidence="2">
    <name type="scientific">viral metagenome</name>
    <dbReference type="NCBI Taxonomy" id="1070528"/>
    <lineage>
        <taxon>unclassified sequences</taxon>
        <taxon>metagenomes</taxon>
        <taxon>organismal metagenomes</taxon>
    </lineage>
</organism>
<feature type="compositionally biased region" description="Basic residues" evidence="1">
    <location>
        <begin position="19"/>
        <end position="31"/>
    </location>
</feature>
<name>A0A6C0BT78_9ZZZZ</name>
<dbReference type="EMBL" id="MN739227">
    <property type="protein sequence ID" value="QHS94618.1"/>
    <property type="molecule type" value="Genomic_DNA"/>
</dbReference>
<reference evidence="2" key="1">
    <citation type="journal article" date="2020" name="Nature">
        <title>Giant virus diversity and host interactions through global metagenomics.</title>
        <authorList>
            <person name="Schulz F."/>
            <person name="Roux S."/>
            <person name="Paez-Espino D."/>
            <person name="Jungbluth S."/>
            <person name="Walsh D.A."/>
            <person name="Denef V.J."/>
            <person name="McMahon K.D."/>
            <person name="Konstantinidis K.T."/>
            <person name="Eloe-Fadrosh E.A."/>
            <person name="Kyrpides N.C."/>
            <person name="Woyke T."/>
        </authorList>
    </citation>
    <scope>NUCLEOTIDE SEQUENCE</scope>
    <source>
        <strain evidence="2">GVMAG-M-3300018416-45</strain>
    </source>
</reference>
<evidence type="ECO:0000256" key="1">
    <source>
        <dbReference type="SAM" id="MobiDB-lite"/>
    </source>
</evidence>
<feature type="region of interest" description="Disordered" evidence="1">
    <location>
        <begin position="72"/>
        <end position="98"/>
    </location>
</feature>
<proteinExistence type="predicted"/>
<accession>A0A6C0BT78</accession>
<protein>
    <submittedName>
        <fullName evidence="2">Uncharacterized protein</fullName>
    </submittedName>
</protein>
<feature type="compositionally biased region" description="Polar residues" evidence="1">
    <location>
        <begin position="79"/>
        <end position="89"/>
    </location>
</feature>
<dbReference type="AlphaFoldDB" id="A0A6C0BT78"/>
<sequence length="314" mass="35137">MEDGMKTIKISEGFDKPRKANKSNSRNRKRDPRANAALLGKIKGDNETNDIDEFGSSIDYFKMLNSSKHDNTKELSVESHPTTSDSSTPKIVPLDTNDNQLSSIKDSVAVSKEIALSPRDIAPDDTSHNKVDDIPIKTESFDESVVCMPLHDNPNDIHSVYDNNVPLEKTTLNPDPPYGILRKGNKPTYRSWKKTRSLRDRVPDNNQPIDNSGKKMICASINKTMRHSIGIHGRKIGILLKNINLKKNIDKEITSIKKHSIANIKRTLKRNNIIKTGTTAPIGMLRGIYENCTLAGKIVNKSSDVLIHNFMNDK</sequence>
<feature type="region of interest" description="Disordered" evidence="1">
    <location>
        <begin position="1"/>
        <end position="35"/>
    </location>
</feature>